<dbReference type="InterPro" id="IPR027417">
    <property type="entry name" value="P-loop_NTPase"/>
</dbReference>
<dbReference type="PANTHER" id="PTHR30486">
    <property type="entry name" value="TWITCHING MOTILITY PROTEIN PILT"/>
    <property type="match status" value="1"/>
</dbReference>
<accession>A0A4R3MS35</accession>
<dbReference type="SUPFAM" id="SSF52540">
    <property type="entry name" value="P-loop containing nucleoside triphosphate hydrolases"/>
    <property type="match status" value="1"/>
</dbReference>
<dbReference type="RefSeq" id="WP_132249581.1">
    <property type="nucleotide sequence ID" value="NZ_SMAL01000001.1"/>
</dbReference>
<dbReference type="OrthoDB" id="2058019at2"/>
<protein>
    <submittedName>
        <fullName evidence="3">Pilus assembly protein CpaF</fullName>
    </submittedName>
</protein>
<gene>
    <name evidence="3" type="ORF">EDC18_101324</name>
</gene>
<name>A0A4R3MS35_9FIRM</name>
<dbReference type="Gene3D" id="3.30.450.380">
    <property type="match status" value="1"/>
</dbReference>
<organism evidence="3 4">
    <name type="scientific">Natranaerovirga pectinivora</name>
    <dbReference type="NCBI Taxonomy" id="682400"/>
    <lineage>
        <taxon>Bacteria</taxon>
        <taxon>Bacillati</taxon>
        <taxon>Bacillota</taxon>
        <taxon>Clostridia</taxon>
        <taxon>Lachnospirales</taxon>
        <taxon>Natranaerovirgaceae</taxon>
        <taxon>Natranaerovirga</taxon>
    </lineage>
</organism>
<keyword evidence="4" id="KW-1185">Reference proteome</keyword>
<dbReference type="Gene3D" id="3.40.50.300">
    <property type="entry name" value="P-loop containing nucleotide triphosphate hydrolases"/>
    <property type="match status" value="1"/>
</dbReference>
<evidence type="ECO:0000259" key="2">
    <source>
        <dbReference type="Pfam" id="PF00437"/>
    </source>
</evidence>
<comment type="caution">
    <text evidence="3">The sequence shown here is derived from an EMBL/GenBank/DDBJ whole genome shotgun (WGS) entry which is preliminary data.</text>
</comment>
<dbReference type="PANTHER" id="PTHR30486:SF6">
    <property type="entry name" value="TYPE IV PILUS RETRACTATION ATPASE PILT"/>
    <property type="match status" value="1"/>
</dbReference>
<feature type="domain" description="Bacterial type II secretion system protein E" evidence="2">
    <location>
        <begin position="157"/>
        <end position="342"/>
    </location>
</feature>
<dbReference type="Pfam" id="PF00437">
    <property type="entry name" value="T2SSE"/>
    <property type="match status" value="1"/>
</dbReference>
<dbReference type="AlphaFoldDB" id="A0A4R3MS35"/>
<comment type="similarity">
    <text evidence="1">Belongs to the GSP E family.</text>
</comment>
<dbReference type="GO" id="GO:0016887">
    <property type="term" value="F:ATP hydrolysis activity"/>
    <property type="evidence" value="ECO:0007669"/>
    <property type="project" value="InterPro"/>
</dbReference>
<dbReference type="InterPro" id="IPR050921">
    <property type="entry name" value="T4SS_GSP_E_ATPase"/>
</dbReference>
<evidence type="ECO:0000313" key="4">
    <source>
        <dbReference type="Proteomes" id="UP000294902"/>
    </source>
</evidence>
<reference evidence="3 4" key="1">
    <citation type="submission" date="2019-03" db="EMBL/GenBank/DDBJ databases">
        <title>Genomic Encyclopedia of Type Strains, Phase IV (KMG-IV): sequencing the most valuable type-strain genomes for metagenomic binning, comparative biology and taxonomic classification.</title>
        <authorList>
            <person name="Goeker M."/>
        </authorList>
    </citation>
    <scope>NUCLEOTIDE SEQUENCE [LARGE SCALE GENOMIC DNA]</scope>
    <source>
        <strain evidence="3 4">DSM 24629</strain>
    </source>
</reference>
<evidence type="ECO:0000313" key="3">
    <source>
        <dbReference type="EMBL" id="TCT17028.1"/>
    </source>
</evidence>
<dbReference type="EMBL" id="SMAL01000001">
    <property type="protein sequence ID" value="TCT17028.1"/>
    <property type="molecule type" value="Genomic_DNA"/>
</dbReference>
<dbReference type="InterPro" id="IPR001482">
    <property type="entry name" value="T2SS/T4SS_dom"/>
</dbReference>
<proteinExistence type="inferred from homology"/>
<dbReference type="Proteomes" id="UP000294902">
    <property type="component" value="Unassembled WGS sequence"/>
</dbReference>
<sequence>MPLIKTQNEYLYKTQNLIKDKNKHYTLDSHKFIKEIINQVIKEYYTLIYDVNNGVNSEPLKKEVERLIDKNFKQVLFDREEVKKQVFNFLFGYGILQDLINDDTISDIDFTRYNYGTIKRNGKKELLDIQFEDEKEFENFSKLMILRNGGIIDENNSHCRVSDERYRLRINVAIQPRNNTGTCLIIRKHRMNQYNLDDLQSLKMITAEQKNYLKENAKNLNKSFFIIGKGAAGKTTLLRAILMEIDKLKSVMICEKDTELYLNDHPNFILQKIKKEEEGGKKVTLRDLVRDSLTMSIDALFIGEMVADEVWDVINAGSTDHIVGGTLHSKSKEEFIERIITMIDLGRLNLSEITIKKIIKNAIPFFVYIKDFRVVNITEIVDYNPKKDEFVFKEILRSDID</sequence>
<evidence type="ECO:0000256" key="1">
    <source>
        <dbReference type="ARBA" id="ARBA00006611"/>
    </source>
</evidence>